<feature type="compositionally biased region" description="Low complexity" evidence="6">
    <location>
        <begin position="336"/>
        <end position="346"/>
    </location>
</feature>
<evidence type="ECO:0000256" key="2">
    <source>
        <dbReference type="ARBA" id="ARBA00022692"/>
    </source>
</evidence>
<dbReference type="GeneID" id="74529675"/>
<name>A0ABY5RBD7_HALLR</name>
<dbReference type="SUPFAM" id="SSF49464">
    <property type="entry name" value="Carboxypeptidase regulatory domain-like"/>
    <property type="match status" value="1"/>
</dbReference>
<feature type="transmembrane region" description="Helical" evidence="7">
    <location>
        <begin position="452"/>
        <end position="472"/>
    </location>
</feature>
<reference evidence="9" key="1">
    <citation type="submission" date="2021-07" db="EMBL/GenBank/DDBJ databases">
        <title>Studies on halocins as antimicrobial molecules from haloarchaea.</title>
        <authorList>
            <person name="Kumar S."/>
            <person name="Khare S.K."/>
        </authorList>
    </citation>
    <scope>NUCLEOTIDE SEQUENCE</scope>
    <source>
        <strain evidence="9">NCIM 5678</strain>
    </source>
</reference>
<dbReference type="InterPro" id="IPR008969">
    <property type="entry name" value="CarboxyPept-like_regulatory"/>
</dbReference>
<dbReference type="Gene3D" id="2.60.40.10">
    <property type="entry name" value="Immunoglobulins"/>
    <property type="match status" value="2"/>
</dbReference>
<evidence type="ECO:0000259" key="8">
    <source>
        <dbReference type="PROSITE" id="PS50093"/>
    </source>
</evidence>
<evidence type="ECO:0000256" key="3">
    <source>
        <dbReference type="ARBA" id="ARBA00022737"/>
    </source>
</evidence>
<evidence type="ECO:0000256" key="5">
    <source>
        <dbReference type="ARBA" id="ARBA00023136"/>
    </source>
</evidence>
<dbReference type="PROSITE" id="PS50093">
    <property type="entry name" value="PKD"/>
    <property type="match status" value="2"/>
</dbReference>
<evidence type="ECO:0000313" key="9">
    <source>
        <dbReference type="EMBL" id="UVE49661.1"/>
    </source>
</evidence>
<dbReference type="EMBL" id="CP078063">
    <property type="protein sequence ID" value="UVE49661.1"/>
    <property type="molecule type" value="Genomic_DNA"/>
</dbReference>
<dbReference type="RefSeq" id="WP_258302087.1">
    <property type="nucleotide sequence ID" value="NZ_CP078063.1"/>
</dbReference>
<feature type="region of interest" description="Disordered" evidence="6">
    <location>
        <begin position="313"/>
        <end position="348"/>
    </location>
</feature>
<dbReference type="PANTHER" id="PTHR46730">
    <property type="entry name" value="POLYCYSTIN-1"/>
    <property type="match status" value="1"/>
</dbReference>
<dbReference type="SMART" id="SM00089">
    <property type="entry name" value="PKD"/>
    <property type="match status" value="2"/>
</dbReference>
<proteinExistence type="predicted"/>
<accession>A0ABY5RBD7</accession>
<feature type="domain" description="PKD" evidence="8">
    <location>
        <begin position="249"/>
        <end position="326"/>
    </location>
</feature>
<organism evidence="9 10">
    <name type="scientific">Haloferax larsenii</name>
    <dbReference type="NCBI Taxonomy" id="302484"/>
    <lineage>
        <taxon>Archaea</taxon>
        <taxon>Methanobacteriati</taxon>
        <taxon>Methanobacteriota</taxon>
        <taxon>Stenosarchaea group</taxon>
        <taxon>Halobacteria</taxon>
        <taxon>Halobacteriales</taxon>
        <taxon>Haloferacaceae</taxon>
        <taxon>Haloferax</taxon>
    </lineage>
</organism>
<keyword evidence="5 7" id="KW-0472">Membrane</keyword>
<dbReference type="SUPFAM" id="SSF49299">
    <property type="entry name" value="PKD domain"/>
    <property type="match status" value="2"/>
</dbReference>
<keyword evidence="2 7" id="KW-0812">Transmembrane</keyword>
<dbReference type="CDD" id="cd00146">
    <property type="entry name" value="PKD"/>
    <property type="match status" value="2"/>
</dbReference>
<dbReference type="InterPro" id="IPR022409">
    <property type="entry name" value="PKD/Chitinase_dom"/>
</dbReference>
<sequence length="476" mass="48477">MTGTRSKVRSISLALMLVLSVFAGSLAFAGNAAAHDTEMTIFGDNPGNITAGSSYTTNTFWTIDGESLDRVDMSVIAGSGTVELKTVNPDGNQTVQSMTLNGSGSYSMDVSHGSIDTSNEYYLVFSADSDVQLDVESVNAYAYTNGLPTADAGSDLTGAEAGHTTVVLNASGSSDPDGDNLTYEWDFGDGNTASGLEVNHIYDTEGTYNVTLTVTDEHGATATDTMNVTVENGLPSAVISPDNTIDVYAGDSVSFNASGSSDPDGDSLTYSWDFDADGVEDATGVSPSYTFDTAGTYNVTLTVTDADGATDTATTTVSVSDPQTTTDDGTSDDSDNTTTTTDSTTTEEPATYDVTFEVANNGTAVENASVVVTQNGTEVANLTTDANGSAVASLEDGNYSFTVSADGHSDKSGDVVVDGAGKTVSVDFAEDGDGGVVIIDGGSGSSLSGSQMAGIAGIVLALLALLGLLALAGRDH</sequence>
<dbReference type="InterPro" id="IPR035986">
    <property type="entry name" value="PKD_dom_sf"/>
</dbReference>
<evidence type="ECO:0000313" key="10">
    <source>
        <dbReference type="Proteomes" id="UP001058330"/>
    </source>
</evidence>
<gene>
    <name evidence="9" type="ORF">KU306_12175</name>
</gene>
<comment type="subcellular location">
    <subcellularLocation>
        <location evidence="1">Membrane</location>
        <topology evidence="1">Multi-pass membrane protein</topology>
    </subcellularLocation>
</comment>
<protein>
    <submittedName>
        <fullName evidence="9">PKD domain-containing protein</fullName>
    </submittedName>
</protein>
<dbReference type="PANTHER" id="PTHR46730:SF1">
    <property type="entry name" value="PLAT DOMAIN-CONTAINING PROTEIN"/>
    <property type="match status" value="1"/>
</dbReference>
<dbReference type="InterPro" id="IPR000601">
    <property type="entry name" value="PKD_dom"/>
</dbReference>
<dbReference type="Gene3D" id="2.60.40.1120">
    <property type="entry name" value="Carboxypeptidase-like, regulatory domain"/>
    <property type="match status" value="1"/>
</dbReference>
<feature type="domain" description="PKD" evidence="8">
    <location>
        <begin position="165"/>
        <end position="231"/>
    </location>
</feature>
<evidence type="ECO:0000256" key="7">
    <source>
        <dbReference type="SAM" id="Phobius"/>
    </source>
</evidence>
<dbReference type="NCBIfam" id="TIGR04207">
    <property type="entry name" value="halo_sig_pep"/>
    <property type="match status" value="1"/>
</dbReference>
<dbReference type="Proteomes" id="UP001058330">
    <property type="component" value="Chromosome"/>
</dbReference>
<dbReference type="InterPro" id="IPR026452">
    <property type="entry name" value="Surf_glycop_sig_pep"/>
</dbReference>
<evidence type="ECO:0000256" key="6">
    <source>
        <dbReference type="SAM" id="MobiDB-lite"/>
    </source>
</evidence>
<evidence type="ECO:0000256" key="4">
    <source>
        <dbReference type="ARBA" id="ARBA00022989"/>
    </source>
</evidence>
<keyword evidence="3" id="KW-0677">Repeat</keyword>
<dbReference type="Pfam" id="PF18911">
    <property type="entry name" value="PKD_4"/>
    <property type="match status" value="2"/>
</dbReference>
<evidence type="ECO:0000256" key="1">
    <source>
        <dbReference type="ARBA" id="ARBA00004141"/>
    </source>
</evidence>
<dbReference type="InterPro" id="IPR013783">
    <property type="entry name" value="Ig-like_fold"/>
</dbReference>
<keyword evidence="10" id="KW-1185">Reference proteome</keyword>
<keyword evidence="4 7" id="KW-1133">Transmembrane helix</keyword>